<dbReference type="PANTHER" id="PTHR46988">
    <property type="entry name" value="TWO PORE CALCIUM CHANNEL PROTEIN 1"/>
    <property type="match status" value="1"/>
</dbReference>
<dbReference type="InterPro" id="IPR002048">
    <property type="entry name" value="EF_hand_dom"/>
</dbReference>
<evidence type="ECO:0000256" key="8">
    <source>
        <dbReference type="ARBA" id="ARBA00022882"/>
    </source>
</evidence>
<feature type="transmembrane region" description="Helical" evidence="13">
    <location>
        <begin position="598"/>
        <end position="625"/>
    </location>
</feature>
<dbReference type="Gene3D" id="1.10.238.10">
    <property type="entry name" value="EF-hand"/>
    <property type="match status" value="1"/>
</dbReference>
<dbReference type="RefSeq" id="XP_009035440.1">
    <property type="nucleotide sequence ID" value="XM_009037192.1"/>
</dbReference>
<feature type="transmembrane region" description="Helical" evidence="13">
    <location>
        <begin position="122"/>
        <end position="139"/>
    </location>
</feature>
<feature type="transmembrane region" description="Helical" evidence="13">
    <location>
        <begin position="7"/>
        <end position="24"/>
    </location>
</feature>
<reference evidence="15 16" key="1">
    <citation type="journal article" date="2011" name="Proc. Natl. Acad. Sci. U.S.A.">
        <title>Niche of harmful alga Aureococcus anophagefferens revealed through ecogenomics.</title>
        <authorList>
            <person name="Gobler C.J."/>
            <person name="Berry D.L."/>
            <person name="Dyhrman S.T."/>
            <person name="Wilhelm S.W."/>
            <person name="Salamov A."/>
            <person name="Lobanov A.V."/>
            <person name="Zhang Y."/>
            <person name="Collier J.L."/>
            <person name="Wurch L.L."/>
            <person name="Kustka A.B."/>
            <person name="Dill B.D."/>
            <person name="Shah M."/>
            <person name="VerBerkmoes N.C."/>
            <person name="Kuo A."/>
            <person name="Terry A."/>
            <person name="Pangilinan J."/>
            <person name="Lindquist E.A."/>
            <person name="Lucas S."/>
            <person name="Paulsen I.T."/>
            <person name="Hattenrath-Lehmann T.K."/>
            <person name="Talmage S.C."/>
            <person name="Walker E.A."/>
            <person name="Koch F."/>
            <person name="Burson A.M."/>
            <person name="Marcoval M.A."/>
            <person name="Tang Y.Z."/>
            <person name="Lecleir G.R."/>
            <person name="Coyne K.J."/>
            <person name="Berg G.M."/>
            <person name="Bertrand E.M."/>
            <person name="Saito M.A."/>
            <person name="Gladyshev V.N."/>
            <person name="Grigoriev I.V."/>
        </authorList>
    </citation>
    <scope>NUCLEOTIDE SEQUENCE [LARGE SCALE GENOMIC DNA]</scope>
    <source>
        <strain evidence="16">CCMP 1984</strain>
    </source>
</reference>
<proteinExistence type="inferred from homology"/>
<dbReference type="PROSITE" id="PS50222">
    <property type="entry name" value="EF_HAND_2"/>
    <property type="match status" value="1"/>
</dbReference>
<dbReference type="InParanoid" id="F0Y4S1"/>
<evidence type="ECO:0000259" key="14">
    <source>
        <dbReference type="PROSITE" id="PS50222"/>
    </source>
</evidence>
<dbReference type="GO" id="GO:0005509">
    <property type="term" value="F:calcium ion binding"/>
    <property type="evidence" value="ECO:0007669"/>
    <property type="project" value="InterPro"/>
</dbReference>
<dbReference type="Pfam" id="PF00520">
    <property type="entry name" value="Ion_trans"/>
    <property type="match status" value="2"/>
</dbReference>
<feature type="domain" description="EF-hand" evidence="14">
    <location>
        <begin position="310"/>
        <end position="345"/>
    </location>
</feature>
<organism evidence="16">
    <name type="scientific">Aureococcus anophagefferens</name>
    <name type="common">Harmful bloom alga</name>
    <dbReference type="NCBI Taxonomy" id="44056"/>
    <lineage>
        <taxon>Eukaryota</taxon>
        <taxon>Sar</taxon>
        <taxon>Stramenopiles</taxon>
        <taxon>Ochrophyta</taxon>
        <taxon>Pelagophyceae</taxon>
        <taxon>Pelagomonadales</taxon>
        <taxon>Pelagomonadaceae</taxon>
        <taxon>Aureococcus</taxon>
    </lineage>
</organism>
<evidence type="ECO:0000256" key="11">
    <source>
        <dbReference type="ARBA" id="ARBA00023136"/>
    </source>
</evidence>
<comment type="similarity">
    <text evidence="2">Belongs to the calcium channel alpha-1 subunit (TC 1.A.1.11) family. Two pore calcium channel subfamily.</text>
</comment>
<dbReference type="SUPFAM" id="SSF81324">
    <property type="entry name" value="Voltage-gated potassium channels"/>
    <property type="match status" value="2"/>
</dbReference>
<feature type="transmembrane region" description="Helical" evidence="13">
    <location>
        <begin position="90"/>
        <end position="110"/>
    </location>
</feature>
<evidence type="ECO:0000256" key="10">
    <source>
        <dbReference type="ARBA" id="ARBA00023065"/>
    </source>
</evidence>
<feature type="transmembrane region" description="Helical" evidence="13">
    <location>
        <begin position="379"/>
        <end position="401"/>
    </location>
</feature>
<keyword evidence="7" id="KW-0106">Calcium</keyword>
<dbReference type="InterPro" id="IPR011992">
    <property type="entry name" value="EF-hand-dom_pair"/>
</dbReference>
<evidence type="ECO:0000256" key="2">
    <source>
        <dbReference type="ARBA" id="ARBA00009286"/>
    </source>
</evidence>
<evidence type="ECO:0000256" key="4">
    <source>
        <dbReference type="ARBA" id="ARBA00022448"/>
    </source>
</evidence>
<protein>
    <recommendedName>
        <fullName evidence="14">EF-hand domain-containing protein</fullName>
    </recommendedName>
</protein>
<evidence type="ECO:0000256" key="3">
    <source>
        <dbReference type="ARBA" id="ARBA00011738"/>
    </source>
</evidence>
<keyword evidence="5 13" id="KW-0812">Transmembrane</keyword>
<dbReference type="Gene3D" id="1.10.287.70">
    <property type="match status" value="2"/>
</dbReference>
<sequence length="689" mass="75953">MVHPERLICVLLLTVVSFVEIPLWCLERRSDVFAWEDARALCAAPGRVYLSGTDYLPVGATLLAEFACVGYLATLVGMEAAFGFRDGARFRARAAATAAYAADCVLFLVAEVGFGSHPAFRFAPYLRVALLAVNVTAIYESFEAVVALLPAFFNVSALLALCVGISGWLAAITFDDLDFENREGVDVNDGFDSLGTSIYTMFFVSTTANFPDQMLPSFTYRRTFGLFFFIYVLLAVFIFLNLILAVVYNEYSDFVKGRVIEANRNRARGLNEAFKLLADAKGDDGSPQISRDAFEKLVEHTNDVERVPRVEAGEVAFFFSIMDDDKSGAISKAEFYDVCDILQYSFVKVRTTTWLQRNRPDVAASEEYARLEAFVRSPLFPRVSMAVLLLNTAVVFLSSYLDLADTLTPGGEEAFAVVEMLFSIAYAALLAAQLAVEPFDEFWLHTSNRFDATVTVVLFGAAVFWALPFVDVSRDVLHRLTILRLGRLLTVLNQVDRFRLICECVAKIVPASTGVVGVLFCAGALWSGAGVQLFGGLVYDGNGALEGSDYLDSHYDVLNFNDFAMGFLPLFAMVTSGGPYTEFVEALNDVSGAKGAGYYFFVSFYVVGVLIFFNVFSAFVIDAFLSQYTEARALAHDDEADTLDQSCVEEGYRIVATRRSAQNDVYRAMFLEDDDGDDDDDDDEGGVIN</sequence>
<evidence type="ECO:0000256" key="12">
    <source>
        <dbReference type="ARBA" id="ARBA00023303"/>
    </source>
</evidence>
<dbReference type="GeneID" id="20219940"/>
<dbReference type="OrthoDB" id="416585at2759"/>
<dbReference type="EMBL" id="GL833125">
    <property type="protein sequence ID" value="EGB09363.1"/>
    <property type="molecule type" value="Genomic_DNA"/>
</dbReference>
<dbReference type="PROSITE" id="PS00018">
    <property type="entry name" value="EF_HAND_1"/>
    <property type="match status" value="1"/>
</dbReference>
<keyword evidence="6" id="KW-0677">Repeat</keyword>
<dbReference type="KEGG" id="aaf:AURANDRAFT_24645"/>
<evidence type="ECO:0000256" key="6">
    <source>
        <dbReference type="ARBA" id="ARBA00022737"/>
    </source>
</evidence>
<dbReference type="InterPro" id="IPR018247">
    <property type="entry name" value="EF_Hand_1_Ca_BS"/>
</dbReference>
<accession>F0Y4S1</accession>
<feature type="transmembrane region" description="Helical" evidence="13">
    <location>
        <begin position="413"/>
        <end position="436"/>
    </location>
</feature>
<comment type="subunit">
    <text evidence="3">Homodimer.</text>
</comment>
<dbReference type="AlphaFoldDB" id="F0Y4S1"/>
<dbReference type="GO" id="GO:0034702">
    <property type="term" value="C:monoatomic ion channel complex"/>
    <property type="evidence" value="ECO:0007669"/>
    <property type="project" value="UniProtKB-KW"/>
</dbReference>
<keyword evidence="11 13" id="KW-0472">Membrane</keyword>
<gene>
    <name evidence="15" type="ORF">AURANDRAFT_24645</name>
</gene>
<dbReference type="InterPro" id="IPR027359">
    <property type="entry name" value="Volt_channel_dom_sf"/>
</dbReference>
<keyword evidence="9 13" id="KW-1133">Transmembrane helix</keyword>
<feature type="transmembrane region" description="Helical" evidence="13">
    <location>
        <begin position="515"/>
        <end position="539"/>
    </location>
</feature>
<evidence type="ECO:0000256" key="5">
    <source>
        <dbReference type="ARBA" id="ARBA00022692"/>
    </source>
</evidence>
<dbReference type="InterPro" id="IPR044581">
    <property type="entry name" value="TPC1_plant"/>
</dbReference>
<dbReference type="eggNOG" id="KOG2301">
    <property type="taxonomic scope" value="Eukaryota"/>
</dbReference>
<dbReference type="GO" id="GO:0005245">
    <property type="term" value="F:voltage-gated calcium channel activity"/>
    <property type="evidence" value="ECO:0007669"/>
    <property type="project" value="InterPro"/>
</dbReference>
<feature type="transmembrane region" description="Helical" evidence="13">
    <location>
        <begin position="560"/>
        <end position="578"/>
    </location>
</feature>
<dbReference type="Gene3D" id="1.20.120.350">
    <property type="entry name" value="Voltage-gated potassium channels. Chain C"/>
    <property type="match status" value="1"/>
</dbReference>
<keyword evidence="12" id="KW-0407">Ion channel</keyword>
<dbReference type="SUPFAM" id="SSF47473">
    <property type="entry name" value="EF-hand"/>
    <property type="match status" value="1"/>
</dbReference>
<comment type="subcellular location">
    <subcellularLocation>
        <location evidence="1">Membrane</location>
        <topology evidence="1">Multi-pass membrane protein</topology>
    </subcellularLocation>
</comment>
<dbReference type="OMA" id="EVVFDMY"/>
<evidence type="ECO:0000256" key="1">
    <source>
        <dbReference type="ARBA" id="ARBA00004141"/>
    </source>
</evidence>
<name>F0Y4S1_AURAN</name>
<keyword evidence="4" id="KW-0813">Transport</keyword>
<evidence type="ECO:0000256" key="7">
    <source>
        <dbReference type="ARBA" id="ARBA00022837"/>
    </source>
</evidence>
<keyword evidence="10" id="KW-0406">Ion transport</keyword>
<dbReference type="PANTHER" id="PTHR46988:SF2">
    <property type="entry name" value="TWO PORE CALCIUM CHANNEL PROTEIN 1"/>
    <property type="match status" value="1"/>
</dbReference>
<dbReference type="InterPro" id="IPR005821">
    <property type="entry name" value="Ion_trans_dom"/>
</dbReference>
<evidence type="ECO:0000313" key="15">
    <source>
        <dbReference type="EMBL" id="EGB09363.1"/>
    </source>
</evidence>
<feature type="transmembrane region" description="Helical" evidence="13">
    <location>
        <begin position="224"/>
        <end position="248"/>
    </location>
</feature>
<feature type="transmembrane region" description="Helical" evidence="13">
    <location>
        <begin position="151"/>
        <end position="174"/>
    </location>
</feature>
<dbReference type="Proteomes" id="UP000002729">
    <property type="component" value="Unassembled WGS sequence"/>
</dbReference>
<evidence type="ECO:0000313" key="16">
    <source>
        <dbReference type="Proteomes" id="UP000002729"/>
    </source>
</evidence>
<evidence type="ECO:0000256" key="9">
    <source>
        <dbReference type="ARBA" id="ARBA00022989"/>
    </source>
</evidence>
<feature type="transmembrane region" description="Helical" evidence="13">
    <location>
        <begin position="55"/>
        <end position="78"/>
    </location>
</feature>
<feature type="transmembrane region" description="Helical" evidence="13">
    <location>
        <begin position="448"/>
        <end position="467"/>
    </location>
</feature>
<keyword evidence="8" id="KW-0851">Voltage-gated channel</keyword>
<keyword evidence="16" id="KW-1185">Reference proteome</keyword>
<evidence type="ECO:0000256" key="13">
    <source>
        <dbReference type="SAM" id="Phobius"/>
    </source>
</evidence>